<evidence type="ECO:0000313" key="2">
    <source>
        <dbReference type="Proteomes" id="UP000094053"/>
    </source>
</evidence>
<comment type="caution">
    <text evidence="1">The sequence shown here is derived from an EMBL/GenBank/DDBJ whole genome shotgun (WGS) entry which is preliminary data.</text>
</comment>
<keyword evidence="2" id="KW-1185">Reference proteome</keyword>
<evidence type="ECO:0000313" key="1">
    <source>
        <dbReference type="EMBL" id="ODQ88559.1"/>
    </source>
</evidence>
<reference evidence="2" key="1">
    <citation type="submission" date="2016-09" db="EMBL/GenBank/DDBJ databases">
        <authorList>
            <person name="Greninger A.L."/>
            <person name="Jerome K.R."/>
            <person name="Mcnair B."/>
            <person name="Wallis C."/>
            <person name="Fang F."/>
        </authorList>
    </citation>
    <scope>NUCLEOTIDE SEQUENCE [LARGE SCALE GENOMIC DNA]</scope>
    <source>
        <strain evidence="2">M6</strain>
    </source>
</reference>
<sequence length="164" mass="17603">MVGEMSSHEPDDGRDDLAALDFFVADPVDDGDGGSVLDVLDPYPAETEHESADGAPVFTVTNPPGTVTVSTFMDGRVHRIELSGRAAAMPESDLAAEIVVIAGLAAQDARSAQYAVMLEGMREQGHDDATTRDFLTRDLDLPTPEQAQQERARVFATRYAGDHD</sequence>
<protein>
    <submittedName>
        <fullName evidence="1">Secretion protein EspD</fullName>
    </submittedName>
</protein>
<dbReference type="OrthoDB" id="4641051at2"/>
<organism evidence="1 2">
    <name type="scientific">Mycolicibacterium flavescens</name>
    <name type="common">Mycobacterium flavescens</name>
    <dbReference type="NCBI Taxonomy" id="1776"/>
    <lineage>
        <taxon>Bacteria</taxon>
        <taxon>Bacillati</taxon>
        <taxon>Actinomycetota</taxon>
        <taxon>Actinomycetes</taxon>
        <taxon>Mycobacteriales</taxon>
        <taxon>Mycobacteriaceae</taxon>
        <taxon>Mycolicibacterium</taxon>
    </lineage>
</organism>
<dbReference type="AlphaFoldDB" id="A0A1E3RFE4"/>
<dbReference type="Proteomes" id="UP000094053">
    <property type="component" value="Unassembled WGS sequence"/>
</dbReference>
<dbReference type="EMBL" id="MIHA01000014">
    <property type="protein sequence ID" value="ODQ88559.1"/>
    <property type="molecule type" value="Genomic_DNA"/>
</dbReference>
<name>A0A1E3RFE4_MYCFV</name>
<dbReference type="STRING" id="1776.BHQ18_19000"/>
<gene>
    <name evidence="1" type="ORF">BHQ18_19000</name>
</gene>
<proteinExistence type="predicted"/>
<dbReference type="RefSeq" id="WP_069415199.1">
    <property type="nucleotide sequence ID" value="NZ_JACKUL010000012.1"/>
</dbReference>
<accession>A0A1E3RFE4</accession>